<proteinExistence type="predicted"/>
<keyword evidence="2" id="KW-1185">Reference proteome</keyword>
<reference key="1">
    <citation type="submission" date="2009-08" db="EMBL/GenBank/DDBJ databases">
        <title>The genome sequence of Methanothermobacter marburgensis.</title>
        <authorList>
            <person name="Kaster A."/>
            <person name="Seedorf H."/>
            <person name="Goenrich M."/>
            <person name="Wiezer A."/>
            <person name="Liesegang H."/>
            <person name="Thauer R."/>
            <person name="Gottschalk G."/>
        </authorList>
    </citation>
    <scope>NUCLEOTIDE SEQUENCE</scope>
    <source>
        <strain>Marburg</strain>
    </source>
</reference>
<dbReference type="AlphaFoldDB" id="D9PW59"/>
<accession>D9PW59</accession>
<gene>
    <name evidence="1" type="ordered locus">MTBMA_c08620</name>
</gene>
<reference evidence="1 2" key="2">
    <citation type="journal article" date="2010" name="J. Bacteriol.">
        <title>Complete genome sequence of Methanothermobacter marburgensis, a methanoarchaeon model organism.</title>
        <authorList>
            <person name="Liesegang H."/>
            <person name="Kaster A.K."/>
            <person name="Wiezer A."/>
            <person name="Goenrich M."/>
            <person name="Wollherr A."/>
            <person name="Seedorf H."/>
            <person name="Gottschalk G."/>
            <person name="Thauer R.K."/>
        </authorList>
    </citation>
    <scope>NUCLEOTIDE SEQUENCE [LARGE SCALE GENOMIC DNA]</scope>
    <source>
        <strain evidence="2">ATCC BAA-927 / DSM 2133 / JCM 14651 / NBRC 100331 / OCM 82 / Marburg</strain>
    </source>
</reference>
<dbReference type="STRING" id="79929.MTBMA_c08620"/>
<dbReference type="SUPFAM" id="SSF49464">
    <property type="entry name" value="Carboxypeptidase regulatory domain-like"/>
    <property type="match status" value="1"/>
</dbReference>
<evidence type="ECO:0000313" key="2">
    <source>
        <dbReference type="Proteomes" id="UP000000345"/>
    </source>
</evidence>
<dbReference type="PaxDb" id="79929-MTBMA_c08620"/>
<dbReference type="Gene3D" id="2.60.40.1120">
    <property type="entry name" value="Carboxypeptidase-like, regulatory domain"/>
    <property type="match status" value="1"/>
</dbReference>
<dbReference type="InterPro" id="IPR008969">
    <property type="entry name" value="CarboxyPept-like_regulatory"/>
</dbReference>
<dbReference type="GeneID" id="9704570"/>
<organism evidence="1 2">
    <name type="scientific">Methanothermobacter marburgensis (strain ATCC BAA-927 / DSM 2133 / JCM 14651 / NBRC 100331 / OCM 82 / Marburg)</name>
    <name type="common">Methanobacterium thermoautotrophicum</name>
    <dbReference type="NCBI Taxonomy" id="79929"/>
    <lineage>
        <taxon>Archaea</taxon>
        <taxon>Methanobacteriati</taxon>
        <taxon>Methanobacteriota</taxon>
        <taxon>Methanomada group</taxon>
        <taxon>Methanobacteria</taxon>
        <taxon>Methanobacteriales</taxon>
        <taxon>Methanobacteriaceae</taxon>
        <taxon>Methanothermobacter</taxon>
    </lineage>
</organism>
<sequence>MDAYCYHPWSSDLTLQPGDEISLNIVLDERALLTVNVTNSSGEPVEDAVISFAGMEGYTGEDGSVKLAVETGELNLQVSHPLYAPETRTIRLLMVKTPSALN</sequence>
<dbReference type="EMBL" id="CP001710">
    <property type="protein sequence ID" value="ADL58457.1"/>
    <property type="molecule type" value="Genomic_DNA"/>
</dbReference>
<dbReference type="RefSeq" id="WP_013295681.1">
    <property type="nucleotide sequence ID" value="NC_014408.1"/>
</dbReference>
<dbReference type="GeneID" id="77399638"/>
<dbReference type="KEGG" id="mmg:MTBMA_c08620"/>
<protein>
    <submittedName>
        <fullName evidence="1">Uncharacterized protein</fullName>
    </submittedName>
</protein>
<name>D9PW59_METTM</name>
<evidence type="ECO:0000313" key="1">
    <source>
        <dbReference type="EMBL" id="ADL58457.1"/>
    </source>
</evidence>
<dbReference type="HOGENOM" id="CLU_2271100_0_0_2"/>
<dbReference type="Proteomes" id="UP000000345">
    <property type="component" value="Chromosome"/>
</dbReference>